<reference evidence="1" key="1">
    <citation type="submission" date="2020-04" db="EMBL/GenBank/DDBJ databases">
        <authorList>
            <person name="Broberg M."/>
        </authorList>
    </citation>
    <scope>NUCLEOTIDE SEQUENCE</scope>
</reference>
<evidence type="ECO:0000313" key="2">
    <source>
        <dbReference type="Proteomes" id="UP000836387"/>
    </source>
</evidence>
<comment type="caution">
    <text evidence="1">The sequence shown here is derived from an EMBL/GenBank/DDBJ whole genome shotgun (WGS) entry which is preliminary data.</text>
</comment>
<protein>
    <submittedName>
        <fullName evidence="1">Uncharacterized protein</fullName>
    </submittedName>
</protein>
<organism evidence="1 2">
    <name type="scientific">Clonostachys rosea f. rosea IK726</name>
    <dbReference type="NCBI Taxonomy" id="1349383"/>
    <lineage>
        <taxon>Eukaryota</taxon>
        <taxon>Fungi</taxon>
        <taxon>Dikarya</taxon>
        <taxon>Ascomycota</taxon>
        <taxon>Pezizomycotina</taxon>
        <taxon>Sordariomycetes</taxon>
        <taxon>Hypocreomycetidae</taxon>
        <taxon>Hypocreales</taxon>
        <taxon>Bionectriaceae</taxon>
        <taxon>Clonostachys</taxon>
    </lineage>
</organism>
<reference evidence="1" key="2">
    <citation type="submission" date="2021-10" db="EMBL/GenBank/DDBJ databases">
        <authorList>
            <person name="Piombo E."/>
        </authorList>
    </citation>
    <scope>NUCLEOTIDE SEQUENCE</scope>
</reference>
<proteinExistence type="predicted"/>
<name>A0ACA9U7V5_BIOOC</name>
<feature type="non-terminal residue" evidence="1">
    <location>
        <position position="69"/>
    </location>
</feature>
<accession>A0ACA9U7V5</accession>
<gene>
    <name evidence="1" type="ORF">CRV2_00020753</name>
</gene>
<sequence>MSTVFNNVSNLETDGDFSAIRNMDPIAQQAAKHSAKMGVVWAFVALAPLMVLAFLCSLLLGNVTVAGKS</sequence>
<dbReference type="EMBL" id="CADEHS020000065">
    <property type="protein sequence ID" value="CAG9949363.1"/>
    <property type="molecule type" value="Genomic_DNA"/>
</dbReference>
<dbReference type="Proteomes" id="UP000836387">
    <property type="component" value="Unassembled WGS sequence"/>
</dbReference>
<keyword evidence="2" id="KW-1185">Reference proteome</keyword>
<evidence type="ECO:0000313" key="1">
    <source>
        <dbReference type="EMBL" id="CAG9949363.1"/>
    </source>
</evidence>